<gene>
    <name evidence="2" type="ORF">NBM05_00975</name>
</gene>
<dbReference type="InterPro" id="IPR007410">
    <property type="entry name" value="LpqE-like"/>
</dbReference>
<dbReference type="Pfam" id="PF04314">
    <property type="entry name" value="PCuAC"/>
    <property type="match status" value="1"/>
</dbReference>
<comment type="caution">
    <text evidence="2">The sequence shown here is derived from an EMBL/GenBank/DDBJ whole genome shotgun (WGS) entry which is preliminary data.</text>
</comment>
<dbReference type="Proteomes" id="UP001139502">
    <property type="component" value="Unassembled WGS sequence"/>
</dbReference>
<feature type="region of interest" description="Disordered" evidence="1">
    <location>
        <begin position="1"/>
        <end position="31"/>
    </location>
</feature>
<dbReference type="InterPro" id="IPR036182">
    <property type="entry name" value="PCuAC_sf"/>
</dbReference>
<dbReference type="SUPFAM" id="SSF110087">
    <property type="entry name" value="DR1885-like metal-binding protein"/>
    <property type="match status" value="1"/>
</dbReference>
<feature type="region of interest" description="Disordered" evidence="1">
    <location>
        <begin position="57"/>
        <end position="86"/>
    </location>
</feature>
<dbReference type="PANTHER" id="PTHR36302">
    <property type="entry name" value="BLR7088 PROTEIN"/>
    <property type="match status" value="1"/>
</dbReference>
<protein>
    <submittedName>
        <fullName evidence="2">Copper chaperone PCu(A)C</fullName>
    </submittedName>
</protein>
<feature type="region of interest" description="Disordered" evidence="1">
    <location>
        <begin position="203"/>
        <end position="260"/>
    </location>
</feature>
<evidence type="ECO:0000313" key="2">
    <source>
        <dbReference type="EMBL" id="MCP3424643.1"/>
    </source>
</evidence>
<sequence>MRSQALPEPAMPRGGSPRRDRRDEAPRWDRALAKPRRSLTAGSLALIAALLLSACGERGPDDAGAEGDPAAADPAPSAAAGDGSGLTVSGQWVEAAESGDSEAFGVVVNASDREITLVAATSTAAESVELHESSRSEAGTPSMAAVEGGFTLRPGEELLLQPGGDHLMLRGLTCSLRAGGEVDVALRTEDGLVLSVPLPVRDYTEDEIDDSSPGEPDGISVESLGEPAPAGSAEGAGADAAGSGPGGEPSGGAALAPCSG</sequence>
<dbReference type="Gene3D" id="2.60.40.1890">
    <property type="entry name" value="PCu(A)C copper chaperone"/>
    <property type="match status" value="1"/>
</dbReference>
<dbReference type="InterPro" id="IPR058248">
    <property type="entry name" value="Lxx211020-like"/>
</dbReference>
<evidence type="ECO:0000256" key="1">
    <source>
        <dbReference type="SAM" id="MobiDB-lite"/>
    </source>
</evidence>
<name>A0A9X2KGY9_9MICC</name>
<dbReference type="RefSeq" id="WP_254164372.1">
    <property type="nucleotide sequence ID" value="NZ_JANAFB010000001.1"/>
</dbReference>
<accession>A0A9X2KGY9</accession>
<proteinExistence type="predicted"/>
<feature type="compositionally biased region" description="Low complexity" evidence="1">
    <location>
        <begin position="66"/>
        <end position="81"/>
    </location>
</feature>
<feature type="compositionally biased region" description="Low complexity" evidence="1">
    <location>
        <begin position="225"/>
        <end position="242"/>
    </location>
</feature>
<dbReference type="EMBL" id="JANAFB010000001">
    <property type="protein sequence ID" value="MCP3424643.1"/>
    <property type="molecule type" value="Genomic_DNA"/>
</dbReference>
<dbReference type="AlphaFoldDB" id="A0A9X2KGY9"/>
<evidence type="ECO:0000313" key="3">
    <source>
        <dbReference type="Proteomes" id="UP001139502"/>
    </source>
</evidence>
<keyword evidence="3" id="KW-1185">Reference proteome</keyword>
<organism evidence="2 3">
    <name type="scientific">Rothia santali</name>
    <dbReference type="NCBI Taxonomy" id="2949643"/>
    <lineage>
        <taxon>Bacteria</taxon>
        <taxon>Bacillati</taxon>
        <taxon>Actinomycetota</taxon>
        <taxon>Actinomycetes</taxon>
        <taxon>Micrococcales</taxon>
        <taxon>Micrococcaceae</taxon>
        <taxon>Rothia</taxon>
    </lineage>
</organism>
<dbReference type="PANTHER" id="PTHR36302:SF1">
    <property type="entry name" value="COPPER CHAPERONE PCU(A)C"/>
    <property type="match status" value="1"/>
</dbReference>
<feature type="compositionally biased region" description="Low complexity" evidence="1">
    <location>
        <begin position="251"/>
        <end position="260"/>
    </location>
</feature>
<feature type="compositionally biased region" description="Basic and acidic residues" evidence="1">
    <location>
        <begin position="17"/>
        <end position="31"/>
    </location>
</feature>
<reference evidence="2" key="1">
    <citation type="submission" date="2022-06" db="EMBL/GenBank/DDBJ databases">
        <title>Rothia sp. isolated from sandalwood seedling.</title>
        <authorList>
            <person name="Tuikhar N."/>
            <person name="Kirdat K."/>
            <person name="Thorat V."/>
            <person name="Swetha P."/>
            <person name="Padma S."/>
            <person name="Sundararaj R."/>
            <person name="Yadav A."/>
        </authorList>
    </citation>
    <scope>NUCLEOTIDE SEQUENCE</scope>
    <source>
        <strain evidence="2">AR01</strain>
    </source>
</reference>